<feature type="region of interest" description="Disordered" evidence="1">
    <location>
        <begin position="142"/>
        <end position="167"/>
    </location>
</feature>
<organism evidence="2">
    <name type="scientific">marine sediment metagenome</name>
    <dbReference type="NCBI Taxonomy" id="412755"/>
    <lineage>
        <taxon>unclassified sequences</taxon>
        <taxon>metagenomes</taxon>
        <taxon>ecological metagenomes</taxon>
    </lineage>
</organism>
<dbReference type="GO" id="GO:0000166">
    <property type="term" value="F:nucleotide binding"/>
    <property type="evidence" value="ECO:0007669"/>
    <property type="project" value="InterPro"/>
</dbReference>
<dbReference type="InterPro" id="IPR010995">
    <property type="entry name" value="DNA_repair_Rad51/TF_NusA_a-hlx"/>
</dbReference>
<sequence length="252" mass="28302">PKSEVPMKVMGDPIVTKPSPKIEKKVEPVDILKPTQYLKKQETIDAVADTIVKPSLLSHEKTIGSVRTATKIEKPVQRPFKKKVVVEQKLTPPGNVLLKPSNYLKDKDIVFEKIEHLRKPSELIRNKSDAFIHPVRKIDPEVDEIPMPPGSERNKVDVFPSNSKPSVKTTETMPFEIEIMDDREETKYPSELRIIDITGVGEKIAMLLKEGGIETIDQLVQSKPEELSKIRGIGITSAKKLIYGANALITRQ</sequence>
<protein>
    <recommendedName>
        <fullName evidence="3">Helix-hairpin-helix DNA-binding motif class 1 domain-containing protein</fullName>
    </recommendedName>
</protein>
<dbReference type="AlphaFoldDB" id="X1IC44"/>
<gene>
    <name evidence="2" type="ORF">S03H2_54456</name>
</gene>
<dbReference type="Pfam" id="PF14520">
    <property type="entry name" value="HHH_5"/>
    <property type="match status" value="1"/>
</dbReference>
<accession>X1IC44</accession>
<name>X1IC44_9ZZZZ</name>
<evidence type="ECO:0000256" key="1">
    <source>
        <dbReference type="SAM" id="MobiDB-lite"/>
    </source>
</evidence>
<feature type="non-terminal residue" evidence="2">
    <location>
        <position position="1"/>
    </location>
</feature>
<evidence type="ECO:0000313" key="2">
    <source>
        <dbReference type="EMBL" id="GAH66845.1"/>
    </source>
</evidence>
<dbReference type="Gene3D" id="1.10.150.20">
    <property type="entry name" value="5' to 3' exonuclease, C-terminal subdomain"/>
    <property type="match status" value="1"/>
</dbReference>
<proteinExistence type="predicted"/>
<dbReference type="SUPFAM" id="SSF47794">
    <property type="entry name" value="Rad51 N-terminal domain-like"/>
    <property type="match status" value="1"/>
</dbReference>
<reference evidence="2" key="1">
    <citation type="journal article" date="2014" name="Front. Microbiol.">
        <title>High frequency of phylogenetically diverse reductive dehalogenase-homologous genes in deep subseafloor sedimentary metagenomes.</title>
        <authorList>
            <person name="Kawai M."/>
            <person name="Futagami T."/>
            <person name="Toyoda A."/>
            <person name="Takaki Y."/>
            <person name="Nishi S."/>
            <person name="Hori S."/>
            <person name="Arai W."/>
            <person name="Tsubouchi T."/>
            <person name="Morono Y."/>
            <person name="Uchiyama I."/>
            <person name="Ito T."/>
            <person name="Fujiyama A."/>
            <person name="Inagaki F."/>
            <person name="Takami H."/>
        </authorList>
    </citation>
    <scope>NUCLEOTIDE SEQUENCE</scope>
    <source>
        <strain evidence="2">Expedition CK06-06</strain>
    </source>
</reference>
<dbReference type="EMBL" id="BARU01034721">
    <property type="protein sequence ID" value="GAH66845.1"/>
    <property type="molecule type" value="Genomic_DNA"/>
</dbReference>
<evidence type="ECO:0008006" key="3">
    <source>
        <dbReference type="Google" id="ProtNLM"/>
    </source>
</evidence>
<comment type="caution">
    <text evidence="2">The sequence shown here is derived from an EMBL/GenBank/DDBJ whole genome shotgun (WGS) entry which is preliminary data.</text>
</comment>